<feature type="region of interest" description="Disordered" evidence="5">
    <location>
        <begin position="410"/>
        <end position="453"/>
    </location>
</feature>
<dbReference type="Pfam" id="PF02535">
    <property type="entry name" value="Zip"/>
    <property type="match status" value="2"/>
</dbReference>
<comment type="subcellular location">
    <subcellularLocation>
        <location evidence="1">Membrane</location>
        <topology evidence="1">Multi-pass membrane protein</topology>
    </subcellularLocation>
</comment>
<keyword evidence="8" id="KW-1185">Reference proteome</keyword>
<dbReference type="GO" id="GO:0005385">
    <property type="term" value="F:zinc ion transmembrane transporter activity"/>
    <property type="evidence" value="ECO:0007669"/>
    <property type="project" value="TreeGrafter"/>
</dbReference>
<sequence>MADKIIEAFVDSGKLGPMLVILVLSLFAVSFPTISKQVPVIRIPHVIFFMGKHFGTGVILSTAFCHLLQDSFQSLQAFHASKPHSKIAKWTGLIILCSFLSIFLIEYISTTCVDYLHASPDITYSDLETRKTLSESNRDQRPPATPSEHQSLLGPDCPPHQDLGQHRHHGHHTKAVSLPVELITNSRHRIRCCLSERCTCESQEEQTLCYDERLARQRRKQDDTPKIKSVKKQLIGIMVLQLGIMIHSLVIGLTLSIKHGPEFASLLIAICFHQLFEGLSLGIRIDALPPLPRALLYASASSSQLSIASESTPLLPDPQSREWSPSFNSGWMKTILSILFAITTPLGMVLGLAIFPRSIDVGDKDEKALFLLTQGVMSAISAGMLIYAGTVEMLAADFVFGDVSGGHLHHSSGHPHQVSDLEESARGHVGHEVSEDGDGHGPAAGELHHPEGHKTSTIRQKMVAVIGLLAGVAVMNITAIFE</sequence>
<evidence type="ECO:0000256" key="4">
    <source>
        <dbReference type="ARBA" id="ARBA00023136"/>
    </source>
</evidence>
<feature type="compositionally biased region" description="Basic and acidic residues" evidence="5">
    <location>
        <begin position="131"/>
        <end position="141"/>
    </location>
</feature>
<dbReference type="GO" id="GO:0005886">
    <property type="term" value="C:plasma membrane"/>
    <property type="evidence" value="ECO:0007669"/>
    <property type="project" value="TreeGrafter"/>
</dbReference>
<dbReference type="Proteomes" id="UP000054549">
    <property type="component" value="Unassembled WGS sequence"/>
</dbReference>
<gene>
    <name evidence="7" type="ORF">M378DRAFT_111574</name>
</gene>
<feature type="transmembrane region" description="Helical" evidence="6">
    <location>
        <begin position="234"/>
        <end position="257"/>
    </location>
</feature>
<evidence type="ECO:0000256" key="1">
    <source>
        <dbReference type="ARBA" id="ARBA00004141"/>
    </source>
</evidence>
<keyword evidence="2 6" id="KW-0812">Transmembrane</keyword>
<evidence type="ECO:0000256" key="3">
    <source>
        <dbReference type="ARBA" id="ARBA00022989"/>
    </source>
</evidence>
<evidence type="ECO:0000256" key="2">
    <source>
        <dbReference type="ARBA" id="ARBA00022692"/>
    </source>
</evidence>
<organism evidence="7 8">
    <name type="scientific">Amanita muscaria (strain Koide BX008)</name>
    <dbReference type="NCBI Taxonomy" id="946122"/>
    <lineage>
        <taxon>Eukaryota</taxon>
        <taxon>Fungi</taxon>
        <taxon>Dikarya</taxon>
        <taxon>Basidiomycota</taxon>
        <taxon>Agaricomycotina</taxon>
        <taxon>Agaricomycetes</taxon>
        <taxon>Agaricomycetidae</taxon>
        <taxon>Agaricales</taxon>
        <taxon>Pluteineae</taxon>
        <taxon>Amanitaceae</taxon>
        <taxon>Amanita</taxon>
    </lineage>
</organism>
<protein>
    <recommendedName>
        <fullName evidence="9">Zinc/iron permease</fullName>
    </recommendedName>
</protein>
<evidence type="ECO:0000313" key="7">
    <source>
        <dbReference type="EMBL" id="KIL58933.1"/>
    </source>
</evidence>
<evidence type="ECO:0000313" key="8">
    <source>
        <dbReference type="Proteomes" id="UP000054549"/>
    </source>
</evidence>
<dbReference type="OrthoDB" id="448280at2759"/>
<dbReference type="STRING" id="946122.A0A0C2WRK8"/>
<proteinExistence type="predicted"/>
<dbReference type="InParanoid" id="A0A0C2WRK8"/>
<evidence type="ECO:0008006" key="9">
    <source>
        <dbReference type="Google" id="ProtNLM"/>
    </source>
</evidence>
<feature type="transmembrane region" description="Helical" evidence="6">
    <location>
        <begin position="462"/>
        <end position="481"/>
    </location>
</feature>
<feature type="transmembrane region" description="Helical" evidence="6">
    <location>
        <begin position="335"/>
        <end position="356"/>
    </location>
</feature>
<feature type="transmembrane region" description="Helical" evidence="6">
    <location>
        <begin position="46"/>
        <end position="69"/>
    </location>
</feature>
<feature type="transmembrane region" description="Helical" evidence="6">
    <location>
        <begin position="89"/>
        <end position="108"/>
    </location>
</feature>
<dbReference type="PANTHER" id="PTHR11040">
    <property type="entry name" value="ZINC/IRON TRANSPORTER"/>
    <property type="match status" value="1"/>
</dbReference>
<evidence type="ECO:0000256" key="6">
    <source>
        <dbReference type="SAM" id="Phobius"/>
    </source>
</evidence>
<evidence type="ECO:0000256" key="5">
    <source>
        <dbReference type="SAM" id="MobiDB-lite"/>
    </source>
</evidence>
<dbReference type="HOGENOM" id="CLU_027089_2_0_1"/>
<keyword evidence="3 6" id="KW-1133">Transmembrane helix</keyword>
<dbReference type="EMBL" id="KN818326">
    <property type="protein sequence ID" value="KIL58933.1"/>
    <property type="molecule type" value="Genomic_DNA"/>
</dbReference>
<feature type="transmembrane region" description="Helical" evidence="6">
    <location>
        <begin position="15"/>
        <end position="34"/>
    </location>
</feature>
<dbReference type="InterPro" id="IPR003689">
    <property type="entry name" value="ZIP"/>
</dbReference>
<name>A0A0C2WRK8_AMAMK</name>
<dbReference type="AlphaFoldDB" id="A0A0C2WRK8"/>
<feature type="transmembrane region" description="Helical" evidence="6">
    <location>
        <begin position="368"/>
        <end position="388"/>
    </location>
</feature>
<reference evidence="7 8" key="1">
    <citation type="submission" date="2014-04" db="EMBL/GenBank/DDBJ databases">
        <title>Evolutionary Origins and Diversification of the Mycorrhizal Mutualists.</title>
        <authorList>
            <consortium name="DOE Joint Genome Institute"/>
            <consortium name="Mycorrhizal Genomics Consortium"/>
            <person name="Kohler A."/>
            <person name="Kuo A."/>
            <person name="Nagy L.G."/>
            <person name="Floudas D."/>
            <person name="Copeland A."/>
            <person name="Barry K.W."/>
            <person name="Cichocki N."/>
            <person name="Veneault-Fourrey C."/>
            <person name="LaButti K."/>
            <person name="Lindquist E.A."/>
            <person name="Lipzen A."/>
            <person name="Lundell T."/>
            <person name="Morin E."/>
            <person name="Murat C."/>
            <person name="Riley R."/>
            <person name="Ohm R."/>
            <person name="Sun H."/>
            <person name="Tunlid A."/>
            <person name="Henrissat B."/>
            <person name="Grigoriev I.V."/>
            <person name="Hibbett D.S."/>
            <person name="Martin F."/>
        </authorList>
    </citation>
    <scope>NUCLEOTIDE SEQUENCE [LARGE SCALE GENOMIC DNA]</scope>
    <source>
        <strain evidence="7 8">Koide BX008</strain>
    </source>
</reference>
<feature type="compositionally biased region" description="Basic and acidic residues" evidence="5">
    <location>
        <begin position="417"/>
        <end position="439"/>
    </location>
</feature>
<keyword evidence="4 6" id="KW-0472">Membrane</keyword>
<dbReference type="PANTHER" id="PTHR11040:SF44">
    <property type="entry name" value="PROTEIN ZNTC-RELATED"/>
    <property type="match status" value="1"/>
</dbReference>
<accession>A0A0C2WRK8</accession>
<feature type="region of interest" description="Disordered" evidence="5">
    <location>
        <begin position="131"/>
        <end position="170"/>
    </location>
</feature>